<protein>
    <submittedName>
        <fullName evidence="1">Uncharacterized protein</fullName>
    </submittedName>
</protein>
<dbReference type="AlphaFoldDB" id="A0ABD3Y232"/>
<dbReference type="Proteomes" id="UP000027154">
    <property type="component" value="Unassembled WGS sequence"/>
</dbReference>
<dbReference type="Gene3D" id="3.30.1930.10">
    <property type="entry name" value="capsid protein of prophage domain"/>
    <property type="match status" value="1"/>
</dbReference>
<name>A0ABD3Y232_9GAMM</name>
<organism evidence="1 2">
    <name type="scientific">Pseudoalteromonas fuliginea</name>
    <dbReference type="NCBI Taxonomy" id="1872678"/>
    <lineage>
        <taxon>Bacteria</taxon>
        <taxon>Pseudomonadati</taxon>
        <taxon>Pseudomonadota</taxon>
        <taxon>Gammaproteobacteria</taxon>
        <taxon>Alteromonadales</taxon>
        <taxon>Pseudoalteromonadaceae</taxon>
        <taxon>Pseudoalteromonas</taxon>
    </lineage>
</organism>
<dbReference type="EMBL" id="JJNZ01000264">
    <property type="protein sequence ID" value="KDC45250.1"/>
    <property type="molecule type" value="Genomic_DNA"/>
</dbReference>
<dbReference type="Pfam" id="PF03864">
    <property type="entry name" value="Phage_cap_E"/>
    <property type="match status" value="1"/>
</dbReference>
<reference evidence="1 2" key="1">
    <citation type="submission" date="2014-04" db="EMBL/GenBank/DDBJ databases">
        <title>Pseudoalteromonas galatheae sp. nov., isolated from a deep-sea polychaete near Canal Concepcion, Chile.</title>
        <authorList>
            <person name="Machado H.R."/>
            <person name="Gram L."/>
            <person name="Vynne N.G."/>
        </authorList>
    </citation>
    <scope>NUCLEOTIDE SEQUENCE [LARGE SCALE GENOMIC DNA]</scope>
    <source>
        <strain evidence="1 2">KMM216</strain>
    </source>
</reference>
<evidence type="ECO:0000313" key="2">
    <source>
        <dbReference type="Proteomes" id="UP000027154"/>
    </source>
</evidence>
<accession>A0ABD3Y232</accession>
<feature type="non-terminal residue" evidence="1">
    <location>
        <position position="1"/>
    </location>
</feature>
<dbReference type="InterPro" id="IPR005564">
    <property type="entry name" value="Major_capsid_GpE"/>
</dbReference>
<dbReference type="Gene3D" id="3.15.30.10">
    <property type="entry name" value="putative capsid protein of prophage domain like"/>
    <property type="match status" value="1"/>
</dbReference>
<feature type="non-terminal residue" evidence="1">
    <location>
        <position position="187"/>
    </location>
</feature>
<evidence type="ECO:0000313" key="1">
    <source>
        <dbReference type="EMBL" id="KDC45250.1"/>
    </source>
</evidence>
<proteinExistence type="predicted"/>
<sequence>QFGEIDYTDPVFRASAMNLFMKHMRYGGKRQRRTLELMASQVLQTATVTLKDEEGEDAYTIDFKGKPTHFPTFATAWTDHANATPIANVKSLCDVINTDGQSKPTQLWLGDGAYDNMLQCAEFIKYTDTQHVKIINIEPRDVPSGATYMGTLTATGYRLDIYTYRGEYKDVGASANERFLKDSSVLI</sequence>
<gene>
    <name evidence="1" type="ORF">DC53_21845</name>
</gene>
<comment type="caution">
    <text evidence="1">The sequence shown here is derived from an EMBL/GenBank/DDBJ whole genome shotgun (WGS) entry which is preliminary data.</text>
</comment>